<dbReference type="InterPro" id="IPR050570">
    <property type="entry name" value="Cell_wall_metabolism_enzyme"/>
</dbReference>
<sequence length="401" mass="43180">MKCKKLVRAIIAFAVAGSMSMTVNATSISDLKDQKDQKESKKEEAEAVLAQLEKEQNSILDAIAELDAQVTEYTNEITDLEAQQTQLEADIETKQTELTAAQEKEQEQYEAMKERIKYSYENGNPSYLDVLFSTSDISDIVNQAEYADQIYSYDKNMFDDLVETRQTIADTKAGLEKDLKDVEDIKLEVEDNKAAVEVMIEGKQVQVANYESSIGDYEATIAELEQDIEATNQAIAAAEEAYRQQQAAAAAAAAAAGSTTTAPTDVNITYTGGSLQWPVSTGGTVTSRFGPRESPGGIGSRYHQGLDIGCPTGTPIVACEAGTVIAASYSSSMGNYVTVAHSSSMSTTYMHNSSLCVSVGQTVSRGQVIALAGSTGNSTGPHCHLGLRINGSYVDPWPYLQ</sequence>
<protein>
    <submittedName>
        <fullName evidence="6">Peptidoglycan DD-metalloendopeptidase family protein</fullName>
    </submittedName>
</protein>
<feature type="coiled-coil region" evidence="2">
    <location>
        <begin position="28"/>
        <end position="115"/>
    </location>
</feature>
<feature type="domain" description="M23ase beta-sheet core" evidence="4">
    <location>
        <begin position="302"/>
        <end position="396"/>
    </location>
</feature>
<dbReference type="AlphaFoldDB" id="A0A7G9FLR2"/>
<dbReference type="Proteomes" id="UP000515819">
    <property type="component" value="Chromosome"/>
</dbReference>
<feature type="chain" id="PRO_5028992487" evidence="3">
    <location>
        <begin position="26"/>
        <end position="401"/>
    </location>
</feature>
<evidence type="ECO:0000256" key="1">
    <source>
        <dbReference type="ARBA" id="ARBA00022729"/>
    </source>
</evidence>
<dbReference type="PANTHER" id="PTHR21666">
    <property type="entry name" value="PEPTIDASE-RELATED"/>
    <property type="match status" value="1"/>
</dbReference>
<proteinExistence type="predicted"/>
<dbReference type="SUPFAM" id="SSF51261">
    <property type="entry name" value="Duplicated hybrid motif"/>
    <property type="match status" value="1"/>
</dbReference>
<dbReference type="EMBL" id="CP060632">
    <property type="protein sequence ID" value="QNL99493.1"/>
    <property type="molecule type" value="Genomic_DNA"/>
</dbReference>
<dbReference type="Gene3D" id="6.10.250.3150">
    <property type="match status" value="1"/>
</dbReference>
<evidence type="ECO:0000256" key="2">
    <source>
        <dbReference type="SAM" id="Coils"/>
    </source>
</evidence>
<reference evidence="6 7" key="1">
    <citation type="submission" date="2020-08" db="EMBL/GenBank/DDBJ databases">
        <authorList>
            <person name="Liu C."/>
            <person name="Sun Q."/>
        </authorList>
    </citation>
    <scope>NUCLEOTIDE SEQUENCE [LARGE SCALE GENOMIC DNA]</scope>
    <source>
        <strain evidence="6 7">NSJ-4</strain>
    </source>
</reference>
<evidence type="ECO:0000313" key="7">
    <source>
        <dbReference type="Proteomes" id="UP000515819"/>
    </source>
</evidence>
<evidence type="ECO:0000256" key="3">
    <source>
        <dbReference type="SAM" id="SignalP"/>
    </source>
</evidence>
<evidence type="ECO:0000313" key="6">
    <source>
        <dbReference type="EMBL" id="QNL99493.1"/>
    </source>
</evidence>
<dbReference type="KEGG" id="wcp:H9Q76_12380"/>
<feature type="domain" description="Peptidoglycan hydrolase PcsB coiled-coil" evidence="5">
    <location>
        <begin position="100"/>
        <end position="169"/>
    </location>
</feature>
<evidence type="ECO:0000259" key="4">
    <source>
        <dbReference type="Pfam" id="PF01551"/>
    </source>
</evidence>
<dbReference type="RefSeq" id="WP_021985959.1">
    <property type="nucleotide sequence ID" value="NZ_CP060632.1"/>
</dbReference>
<feature type="signal peptide" evidence="3">
    <location>
        <begin position="1"/>
        <end position="25"/>
    </location>
</feature>
<dbReference type="InterPro" id="IPR016047">
    <property type="entry name" value="M23ase_b-sheet_dom"/>
</dbReference>
<keyword evidence="7" id="KW-1185">Reference proteome</keyword>
<organism evidence="6 7">
    <name type="scientific">Wujia chipingensis</name>
    <dbReference type="NCBI Taxonomy" id="2763670"/>
    <lineage>
        <taxon>Bacteria</taxon>
        <taxon>Bacillati</taxon>
        <taxon>Bacillota</taxon>
        <taxon>Clostridia</taxon>
        <taxon>Lachnospirales</taxon>
        <taxon>Lachnospiraceae</taxon>
        <taxon>Wujia</taxon>
    </lineage>
</organism>
<keyword evidence="1 3" id="KW-0732">Signal</keyword>
<dbReference type="InterPro" id="IPR057309">
    <property type="entry name" value="PcsB_CC"/>
</dbReference>
<gene>
    <name evidence="6" type="ORF">H9Q76_12380</name>
</gene>
<feature type="coiled-coil region" evidence="2">
    <location>
        <begin position="172"/>
        <end position="248"/>
    </location>
</feature>
<keyword evidence="2" id="KW-0175">Coiled coil</keyword>
<dbReference type="Pfam" id="PF24568">
    <property type="entry name" value="CC_PcsB"/>
    <property type="match status" value="1"/>
</dbReference>
<accession>A0A7G9FLR2</accession>
<dbReference type="GO" id="GO:0004222">
    <property type="term" value="F:metalloendopeptidase activity"/>
    <property type="evidence" value="ECO:0007669"/>
    <property type="project" value="TreeGrafter"/>
</dbReference>
<dbReference type="Gene3D" id="2.70.70.10">
    <property type="entry name" value="Glucose Permease (Domain IIA)"/>
    <property type="match status" value="1"/>
</dbReference>
<name>A0A7G9FLR2_9FIRM</name>
<dbReference type="PANTHER" id="PTHR21666:SF270">
    <property type="entry name" value="MUREIN HYDROLASE ACTIVATOR ENVC"/>
    <property type="match status" value="1"/>
</dbReference>
<evidence type="ECO:0000259" key="5">
    <source>
        <dbReference type="Pfam" id="PF24568"/>
    </source>
</evidence>
<dbReference type="Pfam" id="PF01551">
    <property type="entry name" value="Peptidase_M23"/>
    <property type="match status" value="1"/>
</dbReference>
<dbReference type="CDD" id="cd12797">
    <property type="entry name" value="M23_peptidase"/>
    <property type="match status" value="1"/>
</dbReference>
<dbReference type="InterPro" id="IPR011055">
    <property type="entry name" value="Dup_hybrid_motif"/>
</dbReference>